<dbReference type="Proteomes" id="UP000054695">
    <property type="component" value="Unassembled WGS sequence"/>
</dbReference>
<dbReference type="Gene3D" id="3.40.190.10">
    <property type="entry name" value="Periplasmic binding protein-like II"/>
    <property type="match status" value="2"/>
</dbReference>
<dbReference type="SMART" id="SM00079">
    <property type="entry name" value="PBPe"/>
    <property type="match status" value="1"/>
</dbReference>
<dbReference type="Pfam" id="PF00497">
    <property type="entry name" value="SBP_bac_3"/>
    <property type="match status" value="1"/>
</dbReference>
<dbReference type="GO" id="GO:0030313">
    <property type="term" value="C:cell envelope"/>
    <property type="evidence" value="ECO:0007669"/>
    <property type="project" value="UniProtKB-SubCell"/>
</dbReference>
<dbReference type="EMBL" id="LNXU01000019">
    <property type="protein sequence ID" value="KTC73433.1"/>
    <property type="molecule type" value="Genomic_DNA"/>
</dbReference>
<dbReference type="CDD" id="cd13622">
    <property type="entry name" value="PBP2_Arg_3"/>
    <property type="match status" value="1"/>
</dbReference>
<dbReference type="PROSITE" id="PS01039">
    <property type="entry name" value="SBP_BACTERIAL_3"/>
    <property type="match status" value="1"/>
</dbReference>
<proteinExistence type="inferred from homology"/>
<evidence type="ECO:0000256" key="1">
    <source>
        <dbReference type="ARBA" id="ARBA00004196"/>
    </source>
</evidence>
<comment type="subcellular location">
    <subcellularLocation>
        <location evidence="1">Cell envelope</location>
    </subcellularLocation>
</comment>
<comment type="similarity">
    <text evidence="2 4">Belongs to the bacterial solute-binding protein 3 family.</text>
</comment>
<name>A0A0W0RQU5_LEGBO</name>
<feature type="domain" description="Solute-binding protein family 3/N-terminal" evidence="6">
    <location>
        <begin position="22"/>
        <end position="245"/>
    </location>
</feature>
<sequence length="245" mass="27751">MIRLILTAFICFTSSLFAQGEPLNVGIESFDPPFVMQGNHNQVFGFDVDMMNSLCKILNRTCTFHVMRFNQLLDAVVNQKIDVAVSSITITSERTKIVNFSLPYLQSFSRFLERASNTKEPFSLDLLNTKKIGLEEGTVFFDQLREMGVKNPNVKYYAGIQEQLAALSGGNVDIILLDNPTATYWASNSANTFRLIGPRYMYGYGYGIAVSPANADLLTKLNQALIQYQNSDEFKQNYNKYLYQF</sequence>
<feature type="domain" description="Ionotropic glutamate receptor C-terminal" evidence="7">
    <location>
        <begin position="22"/>
        <end position="244"/>
    </location>
</feature>
<gene>
    <name evidence="8" type="ORF">Lboz_2079</name>
</gene>
<evidence type="ECO:0000259" key="7">
    <source>
        <dbReference type="SMART" id="SM00079"/>
    </source>
</evidence>
<dbReference type="PANTHER" id="PTHR35936:SF17">
    <property type="entry name" value="ARGININE-BINDING EXTRACELLULAR PROTEIN ARTP"/>
    <property type="match status" value="1"/>
</dbReference>
<protein>
    <submittedName>
        <fullName evidence="8">Arginine ABC transporter substrate-binding protein</fullName>
    </submittedName>
</protein>
<dbReference type="InterPro" id="IPR001638">
    <property type="entry name" value="Solute-binding_3/MltF_N"/>
</dbReference>
<dbReference type="STRING" id="447.Lboz_2079"/>
<evidence type="ECO:0000256" key="2">
    <source>
        <dbReference type="ARBA" id="ARBA00010333"/>
    </source>
</evidence>
<accession>A0A0W0RQU5</accession>
<feature type="signal peptide" evidence="5">
    <location>
        <begin position="1"/>
        <end position="18"/>
    </location>
</feature>
<organism evidence="8 9">
    <name type="scientific">Legionella bozemanae</name>
    <name type="common">Fluoribacter bozemanae</name>
    <dbReference type="NCBI Taxonomy" id="447"/>
    <lineage>
        <taxon>Bacteria</taxon>
        <taxon>Pseudomonadati</taxon>
        <taxon>Pseudomonadota</taxon>
        <taxon>Gammaproteobacteria</taxon>
        <taxon>Legionellales</taxon>
        <taxon>Legionellaceae</taxon>
        <taxon>Legionella</taxon>
    </lineage>
</organism>
<evidence type="ECO:0000313" key="8">
    <source>
        <dbReference type="EMBL" id="KTC73433.1"/>
    </source>
</evidence>
<dbReference type="InterPro" id="IPR018313">
    <property type="entry name" value="SBP_3_CS"/>
</dbReference>
<dbReference type="GO" id="GO:0015276">
    <property type="term" value="F:ligand-gated monoatomic ion channel activity"/>
    <property type="evidence" value="ECO:0007669"/>
    <property type="project" value="InterPro"/>
</dbReference>
<feature type="chain" id="PRO_5006911172" evidence="5">
    <location>
        <begin position="19"/>
        <end position="245"/>
    </location>
</feature>
<dbReference type="AlphaFoldDB" id="A0A0W0RQU5"/>
<evidence type="ECO:0000256" key="5">
    <source>
        <dbReference type="SAM" id="SignalP"/>
    </source>
</evidence>
<comment type="caution">
    <text evidence="8">The sequence shown here is derived from an EMBL/GenBank/DDBJ whole genome shotgun (WGS) entry which is preliminary data.</text>
</comment>
<keyword evidence="9" id="KW-1185">Reference proteome</keyword>
<dbReference type="PATRIC" id="fig|447.4.peg.2208"/>
<dbReference type="SMART" id="SM00062">
    <property type="entry name" value="PBPb"/>
    <property type="match status" value="1"/>
</dbReference>
<evidence type="ECO:0000256" key="3">
    <source>
        <dbReference type="ARBA" id="ARBA00022729"/>
    </source>
</evidence>
<dbReference type="SUPFAM" id="SSF53850">
    <property type="entry name" value="Periplasmic binding protein-like II"/>
    <property type="match status" value="1"/>
</dbReference>
<reference evidence="8 9" key="1">
    <citation type="submission" date="2015-11" db="EMBL/GenBank/DDBJ databases">
        <title>Genomic analysis of 38 Legionella species identifies large and diverse effector repertoires.</title>
        <authorList>
            <person name="Burstein D."/>
            <person name="Amaro F."/>
            <person name="Zusman T."/>
            <person name="Lifshitz Z."/>
            <person name="Cohen O."/>
            <person name="Gilbert J.A."/>
            <person name="Pupko T."/>
            <person name="Shuman H.A."/>
            <person name="Segal G."/>
        </authorList>
    </citation>
    <scope>NUCLEOTIDE SEQUENCE [LARGE SCALE GENOMIC DNA]</scope>
    <source>
        <strain evidence="8 9">WIGA</strain>
    </source>
</reference>
<evidence type="ECO:0000259" key="6">
    <source>
        <dbReference type="SMART" id="SM00062"/>
    </source>
</evidence>
<dbReference type="OrthoDB" id="9768183at2"/>
<evidence type="ECO:0000313" key="9">
    <source>
        <dbReference type="Proteomes" id="UP000054695"/>
    </source>
</evidence>
<evidence type="ECO:0000256" key="4">
    <source>
        <dbReference type="RuleBase" id="RU003744"/>
    </source>
</evidence>
<dbReference type="PANTHER" id="PTHR35936">
    <property type="entry name" value="MEMBRANE-BOUND LYTIC MUREIN TRANSGLYCOSYLASE F"/>
    <property type="match status" value="1"/>
</dbReference>
<dbReference type="GO" id="GO:0016020">
    <property type="term" value="C:membrane"/>
    <property type="evidence" value="ECO:0007669"/>
    <property type="project" value="InterPro"/>
</dbReference>
<dbReference type="InterPro" id="IPR001320">
    <property type="entry name" value="Iontro_rcpt_C"/>
</dbReference>
<dbReference type="RefSeq" id="WP_058459700.1">
    <property type="nucleotide sequence ID" value="NZ_CAAAIY010000018.1"/>
</dbReference>
<keyword evidence="3 5" id="KW-0732">Signal</keyword>